<accession>A0A7G9YTC7</accession>
<reference evidence="1" key="1">
    <citation type="submission" date="2020-06" db="EMBL/GenBank/DDBJ databases">
        <title>Unique genomic features of the anaerobic methanotrophic archaea.</title>
        <authorList>
            <person name="Chadwick G.L."/>
            <person name="Skennerton C.T."/>
            <person name="Laso-Perez R."/>
            <person name="Leu A.O."/>
            <person name="Speth D.R."/>
            <person name="Yu H."/>
            <person name="Morgan-Lang C."/>
            <person name="Hatzenpichler R."/>
            <person name="Goudeau D."/>
            <person name="Malmstrom R."/>
            <person name="Brazelton W.J."/>
            <person name="Woyke T."/>
            <person name="Hallam S.J."/>
            <person name="Tyson G.W."/>
            <person name="Wegener G."/>
            <person name="Boetius A."/>
            <person name="Orphan V."/>
        </authorList>
    </citation>
    <scope>NUCLEOTIDE SEQUENCE</scope>
</reference>
<protein>
    <submittedName>
        <fullName evidence="1">Uncharacterized protein</fullName>
    </submittedName>
</protein>
<gene>
    <name evidence="1" type="ORF">IGHJBHOP_00022</name>
</gene>
<dbReference type="AlphaFoldDB" id="A0A7G9YTC7"/>
<evidence type="ECO:0000313" key="1">
    <source>
        <dbReference type="EMBL" id="QNO51261.1"/>
    </source>
</evidence>
<dbReference type="EMBL" id="MT631464">
    <property type="protein sequence ID" value="QNO51261.1"/>
    <property type="molecule type" value="Genomic_DNA"/>
</dbReference>
<proteinExistence type="predicted"/>
<name>A0A7G9YTC7_9EURY</name>
<sequence length="126" mass="14787">MTERKTFIRKIKQGDKIRYAEVWNERQGKKVIQHHVRYLGSDPENLPDPSSFDLETIHFGYLAQLILNDTLSADDVYLMLDGMDKPINRRELKEIVIRYNIAEKKTRLHLVFQRKGKSSAQSVVED</sequence>
<organism evidence="1">
    <name type="scientific">Candidatus Methanophagaceae archaeon ANME-1 ERB6</name>
    <dbReference type="NCBI Taxonomy" id="2759912"/>
    <lineage>
        <taxon>Archaea</taxon>
        <taxon>Methanobacteriati</taxon>
        <taxon>Methanobacteriota</taxon>
        <taxon>Stenosarchaea group</taxon>
        <taxon>Methanomicrobia</taxon>
        <taxon>Candidatus Methanophagales</taxon>
        <taxon>Candidatus Methanophagaceae</taxon>
    </lineage>
</organism>